<dbReference type="SUPFAM" id="SSF56935">
    <property type="entry name" value="Porins"/>
    <property type="match status" value="1"/>
</dbReference>
<keyword evidence="5 10" id="KW-0732">Signal</keyword>
<evidence type="ECO:0000256" key="6">
    <source>
        <dbReference type="ARBA" id="ARBA00023065"/>
    </source>
</evidence>
<sequence length="445" mass="47065">MKLSTVLFSSAALLATGVVAQAADLPSKKAAPVEYVRVCSTYGAGFFYIPGTDTCIRIGGRARYEFQYSEPFARGDNTTGSRATGRIYLDARTATEYGLLRAYVRYDVARRIGTIQSGTAARIGTAFNGTGTDFGIAQTQVDLNRAFVQFGGLTAGRTQSFFDFYAGDLEYVGTTAGSSVTTNVLAYTASFGGGFSATLSMEDPVERRNVITGNPYAGSGTPDVVANLRLDQAWGTAQLSAALHEVRPSIPTASIEYGYAVNAGVKVNLPMLAAGDALYLQGTYTKGAATYVISNPFGYGKAGTFGIGNVGRLYTPDAVATGVGGSNLDLTTVWGLTAAVQHYWTPTIRQALFGSYVKTDYSNAAYLSQGGNVGANGYRDWSYWTVGTNVTWSPVKDLDIGVEVNYLKANASGAGVTSTVTGAVPGILYKSDSQITTRLKIVRDF</sequence>
<dbReference type="Proteomes" id="UP000239772">
    <property type="component" value="Unassembled WGS sequence"/>
</dbReference>
<comment type="subcellular location">
    <subcellularLocation>
        <location evidence="10">Cell outer membrane</location>
        <topology evidence="10">Multi-pass membrane protein</topology>
    </subcellularLocation>
</comment>
<evidence type="ECO:0000256" key="2">
    <source>
        <dbReference type="ARBA" id="ARBA00022448"/>
    </source>
</evidence>
<keyword evidence="12" id="KW-1185">Reference proteome</keyword>
<feature type="chain" id="PRO_5015369561" description="Porin" evidence="10">
    <location>
        <begin position="23"/>
        <end position="445"/>
    </location>
</feature>
<evidence type="ECO:0000256" key="7">
    <source>
        <dbReference type="ARBA" id="ARBA00023114"/>
    </source>
</evidence>
<evidence type="ECO:0000313" key="12">
    <source>
        <dbReference type="Proteomes" id="UP000239772"/>
    </source>
</evidence>
<keyword evidence="6 10" id="KW-0406">Ion transport</keyword>
<evidence type="ECO:0000256" key="1">
    <source>
        <dbReference type="ARBA" id="ARBA00009521"/>
    </source>
</evidence>
<evidence type="ECO:0000256" key="9">
    <source>
        <dbReference type="ARBA" id="ARBA00023237"/>
    </source>
</evidence>
<dbReference type="GO" id="GO:0009279">
    <property type="term" value="C:cell outer membrane"/>
    <property type="evidence" value="ECO:0007669"/>
    <property type="project" value="UniProtKB-SubCell"/>
</dbReference>
<dbReference type="InterPro" id="IPR003684">
    <property type="entry name" value="Porin_alphabac"/>
</dbReference>
<keyword evidence="9 10" id="KW-0998">Cell outer membrane</keyword>
<reference evidence="12" key="1">
    <citation type="submission" date="2018-03" db="EMBL/GenBank/DDBJ databases">
        <authorList>
            <person name="Sun L."/>
            <person name="Liu H."/>
            <person name="Chen W."/>
            <person name="Huang K."/>
            <person name="Liu W."/>
            <person name="Gao X."/>
        </authorList>
    </citation>
    <scope>NUCLEOTIDE SEQUENCE [LARGE SCALE GENOMIC DNA]</scope>
    <source>
        <strain evidence="12">SH9</strain>
    </source>
</reference>
<proteinExistence type="inferred from homology"/>
<evidence type="ECO:0000256" key="3">
    <source>
        <dbReference type="ARBA" id="ARBA00022452"/>
    </source>
</evidence>
<keyword evidence="3 10" id="KW-1134">Transmembrane beta strand</keyword>
<feature type="signal peptide" evidence="10">
    <location>
        <begin position="1"/>
        <end position="22"/>
    </location>
</feature>
<dbReference type="GO" id="GO:0006811">
    <property type="term" value="P:monoatomic ion transport"/>
    <property type="evidence" value="ECO:0007669"/>
    <property type="project" value="UniProtKB-KW"/>
</dbReference>
<dbReference type="GO" id="GO:0015288">
    <property type="term" value="F:porin activity"/>
    <property type="evidence" value="ECO:0007669"/>
    <property type="project" value="UniProtKB-KW"/>
</dbReference>
<dbReference type="EMBL" id="PVZS01000039">
    <property type="protein sequence ID" value="PSC02740.1"/>
    <property type="molecule type" value="Genomic_DNA"/>
</dbReference>
<organism evidence="11 12">
    <name type="scientific">Alsobacter soli</name>
    <dbReference type="NCBI Taxonomy" id="2109933"/>
    <lineage>
        <taxon>Bacteria</taxon>
        <taxon>Pseudomonadati</taxon>
        <taxon>Pseudomonadota</taxon>
        <taxon>Alphaproteobacteria</taxon>
        <taxon>Hyphomicrobiales</taxon>
        <taxon>Alsobacteraceae</taxon>
        <taxon>Alsobacter</taxon>
    </lineage>
</organism>
<evidence type="ECO:0000256" key="8">
    <source>
        <dbReference type="ARBA" id="ARBA00023136"/>
    </source>
</evidence>
<accession>A0A2T1HM57</accession>
<keyword evidence="8 10" id="KW-0472">Membrane</keyword>
<evidence type="ECO:0000256" key="4">
    <source>
        <dbReference type="ARBA" id="ARBA00022692"/>
    </source>
</evidence>
<dbReference type="GO" id="GO:0046930">
    <property type="term" value="C:pore complex"/>
    <property type="evidence" value="ECO:0007669"/>
    <property type="project" value="UniProtKB-KW"/>
</dbReference>
<keyword evidence="2 10" id="KW-0813">Transport</keyword>
<evidence type="ECO:0000256" key="10">
    <source>
        <dbReference type="RuleBase" id="RU364005"/>
    </source>
</evidence>
<evidence type="ECO:0000256" key="5">
    <source>
        <dbReference type="ARBA" id="ARBA00022729"/>
    </source>
</evidence>
<evidence type="ECO:0000313" key="11">
    <source>
        <dbReference type="EMBL" id="PSC02740.1"/>
    </source>
</evidence>
<comment type="similarity">
    <text evidence="1 10">Belongs to the alphaproteobacteria porin family.</text>
</comment>
<comment type="function">
    <text evidence="10">Forms passive diffusion pores that allow small molecular weight hydrophilic materials across the outer membrane.</text>
</comment>
<keyword evidence="4 10" id="KW-0812">Transmembrane</keyword>
<gene>
    <name evidence="11" type="ORF">SLNSH_22420</name>
</gene>
<protein>
    <recommendedName>
        <fullName evidence="10">Porin</fullName>
    </recommendedName>
</protein>
<dbReference type="RefSeq" id="WP_106340188.1">
    <property type="nucleotide sequence ID" value="NZ_PVZS01000039.1"/>
</dbReference>
<dbReference type="Pfam" id="PF02530">
    <property type="entry name" value="Porin_2"/>
    <property type="match status" value="1"/>
</dbReference>
<dbReference type="OrthoDB" id="7801681at2"/>
<name>A0A2T1HM57_9HYPH</name>
<dbReference type="AlphaFoldDB" id="A0A2T1HM57"/>
<comment type="caution">
    <text evidence="11">The sequence shown here is derived from an EMBL/GenBank/DDBJ whole genome shotgun (WGS) entry which is preliminary data.</text>
</comment>
<keyword evidence="7 10" id="KW-0626">Porin</keyword>
<comment type="domain">
    <text evidence="10">Consists of 16-stranded beta-barrel sheets, with large surface-exposed loops, that form a transmembrane pore at the center of each barrel. The pore is partially ocluded by a peptide loop that folds into the pore lumen.</text>
</comment>